<proteinExistence type="predicted"/>
<evidence type="ECO:0000313" key="1">
    <source>
        <dbReference type="EMBL" id="SDU88127.1"/>
    </source>
</evidence>
<name>A0A1H2M4C7_9PSED</name>
<dbReference type="AlphaFoldDB" id="A0A1H2M4C7"/>
<dbReference type="OrthoDB" id="9804542at2"/>
<protein>
    <submittedName>
        <fullName evidence="1">RES domain-containing protein</fullName>
    </submittedName>
</protein>
<accession>A0A1H2M4C7</accession>
<dbReference type="EMBL" id="LT629802">
    <property type="protein sequence ID" value="SDU88127.1"/>
    <property type="molecule type" value="Genomic_DNA"/>
</dbReference>
<gene>
    <name evidence="1" type="ORF">SAMN05216202_1013</name>
</gene>
<dbReference type="RefSeq" id="WP_084380557.1">
    <property type="nucleotide sequence ID" value="NZ_LS483433.1"/>
</dbReference>
<sequence length="273" mass="30787">MFSSDINEDKIRKRILDFRTLAQNGISDKDCINAVSSIFGNVYSYVTETRTYEQGTTFFRARAIPSNDTITPPRTIQKVGDAWEPPPHIVKVQGRLNAINQSILYCCAGDPNLAIDEARARDHTHVAIMVYRSSRPINVAVLGDYNGSTLPKDHRSNLFYSFLDEEFSRVVPTGEEARYSITRAIADTYFNYPEQDAWCYRSVQSPEKFNVAFLPGRSKFNLDLIGVLICDLSASSNDALSVKFVVDFDKNSGEARYHAIGSEEQKKIFPEIT</sequence>
<keyword evidence="2" id="KW-1185">Reference proteome</keyword>
<organism evidence="1 2">
    <name type="scientific">Pseudomonas mucidolens</name>
    <dbReference type="NCBI Taxonomy" id="46679"/>
    <lineage>
        <taxon>Bacteria</taxon>
        <taxon>Pseudomonadati</taxon>
        <taxon>Pseudomonadota</taxon>
        <taxon>Gammaproteobacteria</taxon>
        <taxon>Pseudomonadales</taxon>
        <taxon>Pseudomonadaceae</taxon>
        <taxon>Pseudomonas</taxon>
    </lineage>
</organism>
<reference evidence="2" key="1">
    <citation type="submission" date="2016-10" db="EMBL/GenBank/DDBJ databases">
        <authorList>
            <person name="Varghese N."/>
            <person name="Submissions S."/>
        </authorList>
    </citation>
    <scope>NUCLEOTIDE SEQUENCE [LARGE SCALE GENOMIC DNA]</scope>
    <source>
        <strain evidence="2">LMG 2223</strain>
    </source>
</reference>
<evidence type="ECO:0000313" key="2">
    <source>
        <dbReference type="Proteomes" id="UP000198600"/>
    </source>
</evidence>
<dbReference type="Proteomes" id="UP000198600">
    <property type="component" value="Chromosome I"/>
</dbReference>